<name>F6G5P7_RALS8</name>
<dbReference type="Proteomes" id="UP000007953">
    <property type="component" value="Chromosome"/>
</dbReference>
<sequence length="38" mass="4056">MFAGGMYFAWRNGLAVTRLLAQTPLQRSGTPSGPSTDV</sequence>
<evidence type="ECO:0000313" key="1">
    <source>
        <dbReference type="EMBL" id="AEG70474.1"/>
    </source>
</evidence>
<accession>F6G5P7</accession>
<dbReference type="KEGG" id="rsn:RSPO_c03183"/>
<dbReference type="AlphaFoldDB" id="F6G5P7"/>
<dbReference type="HOGENOM" id="CLU_3332008_0_0_4"/>
<reference evidence="1 2" key="1">
    <citation type="journal article" date="2011" name="J. Bacteriol.">
        <title>Complete genome sequence of the plant pathogen Ralstonia solanacearum strain Po82.</title>
        <authorList>
            <person name="Xu J."/>
            <person name="Zheng H.J."/>
            <person name="Liu L."/>
            <person name="Pan Z.C."/>
            <person name="Prior P."/>
            <person name="Tang B."/>
            <person name="Xu J.S."/>
            <person name="Zhang H."/>
            <person name="Tian Q."/>
            <person name="Zhang L.Q."/>
            <person name="Feng J."/>
        </authorList>
    </citation>
    <scope>NUCLEOTIDE SEQUENCE [LARGE SCALE GENOMIC DNA]</scope>
    <source>
        <strain evidence="1 2">Po82</strain>
    </source>
</reference>
<gene>
    <name evidence="1" type="ordered locus">RSPO_c03183</name>
</gene>
<evidence type="ECO:0000313" key="2">
    <source>
        <dbReference type="Proteomes" id="UP000007953"/>
    </source>
</evidence>
<protein>
    <submittedName>
        <fullName evidence="1">Uncharacterized protein</fullName>
    </submittedName>
</protein>
<proteinExistence type="predicted"/>
<dbReference type="EMBL" id="CP002819">
    <property type="protein sequence ID" value="AEG70474.1"/>
    <property type="molecule type" value="Genomic_DNA"/>
</dbReference>
<dbReference type="PATRIC" id="fig|1031711.3.peg.3115"/>
<organism evidence="1 2">
    <name type="scientific">Ralstonia solanacearum (strain Po82)</name>
    <dbReference type="NCBI Taxonomy" id="1031711"/>
    <lineage>
        <taxon>Bacteria</taxon>
        <taxon>Pseudomonadati</taxon>
        <taxon>Pseudomonadota</taxon>
        <taxon>Betaproteobacteria</taxon>
        <taxon>Burkholderiales</taxon>
        <taxon>Burkholderiaceae</taxon>
        <taxon>Ralstonia</taxon>
        <taxon>Ralstonia solanacearum species complex</taxon>
    </lineage>
</organism>